<dbReference type="Pfam" id="PF13304">
    <property type="entry name" value="AAA_21"/>
    <property type="match status" value="1"/>
</dbReference>
<dbReference type="SMART" id="SM00382">
    <property type="entry name" value="AAA"/>
    <property type="match status" value="1"/>
</dbReference>
<dbReference type="GO" id="GO:0016887">
    <property type="term" value="F:ATP hydrolysis activity"/>
    <property type="evidence" value="ECO:0007669"/>
    <property type="project" value="InterPro"/>
</dbReference>
<feature type="domain" description="AAA+ ATPase" evidence="1">
    <location>
        <begin position="22"/>
        <end position="305"/>
    </location>
</feature>
<reference evidence="2 3" key="1">
    <citation type="journal article" date="2015" name="Nature">
        <title>rRNA introns, odd ribosomes, and small enigmatic genomes across a large radiation of phyla.</title>
        <authorList>
            <person name="Brown C.T."/>
            <person name="Hug L.A."/>
            <person name="Thomas B.C."/>
            <person name="Sharon I."/>
            <person name="Castelle C.J."/>
            <person name="Singh A."/>
            <person name="Wilkins M.J."/>
            <person name="Williams K.H."/>
            <person name="Banfield J.F."/>
        </authorList>
    </citation>
    <scope>NUCLEOTIDE SEQUENCE [LARGE SCALE GENOMIC DNA]</scope>
</reference>
<dbReference type="EMBL" id="LBZM01000030">
    <property type="protein sequence ID" value="KKR71341.1"/>
    <property type="molecule type" value="Genomic_DNA"/>
</dbReference>
<evidence type="ECO:0000313" key="2">
    <source>
        <dbReference type="EMBL" id="KKR71341.1"/>
    </source>
</evidence>
<name>A0A0G0T972_9BACT</name>
<evidence type="ECO:0000313" key="3">
    <source>
        <dbReference type="Proteomes" id="UP000034664"/>
    </source>
</evidence>
<dbReference type="Gene3D" id="3.40.50.300">
    <property type="entry name" value="P-loop containing nucleotide triphosphate hydrolases"/>
    <property type="match status" value="1"/>
</dbReference>
<dbReference type="InterPro" id="IPR003959">
    <property type="entry name" value="ATPase_AAA_core"/>
</dbReference>
<dbReference type="SUPFAM" id="SSF52540">
    <property type="entry name" value="P-loop containing nucleoside triphosphate hydrolases"/>
    <property type="match status" value="1"/>
</dbReference>
<dbReference type="GO" id="GO:0005524">
    <property type="term" value="F:ATP binding"/>
    <property type="evidence" value="ECO:0007669"/>
    <property type="project" value="InterPro"/>
</dbReference>
<proteinExistence type="predicted"/>
<gene>
    <name evidence="2" type="ORF">UU14_C0030G0015</name>
</gene>
<sequence>MKITSIQAQDVGPIKRFEISNLGELVIIAGANGAGKTSLKNAIIQTFQSPGNPQVSFGLTATRDEKEEILLGSGTGIQVQKGSRSAELEQYMQTRVARGKYVGAPIHFDDSRVFKQFNIPALSFSQVDPDVEETDIRAYLPPFESRFESTMQKLYQKAAHRFSLIASKVVNENGTAHPKDFPDPLQPFIDLFSELIPDKKLKTIDPQNLRVLEYEDENGNVRSIHTLSSGEREVIGIGFDLLLTSPKHCVILIDEPELHLHPQLAFRLIQALISIGEKNQFLLFTHSGELITSFADQQVFYIDTHNKSQNQARDLSDIAKDPELSKILGQNIGTFAVGKNVIFVEGQNASLDKAIYQGIAKEMFPDSVVIPVSGQENIMALARVRDILGSTIWGISMFMIRDRDGLTDTQIQSMESGSSGRLKILGRRHLENYFLNENLLAEVLSEDLVDDTSQWRKPTFVLGQLREIAKEIMPEAVYKWIQENVRTEVGNVDLKVKNYQAQGKDKLAESIKTRASEELQRITALLDSGKVSSVIDTKYAEYDQALIANKDEVWKKEFPGKTIFRKLAGRVAGVSEEVIRRKCKKKLIESLSDSGSEIKEIAEIIKSFKEL</sequence>
<protein>
    <recommendedName>
        <fullName evidence="1">AAA+ ATPase domain-containing protein</fullName>
    </recommendedName>
</protein>
<organism evidence="2 3">
    <name type="scientific">Candidatus Roizmanbacteria bacterium GW2011_GWB1_40_7</name>
    <dbReference type="NCBI Taxonomy" id="1618482"/>
    <lineage>
        <taxon>Bacteria</taxon>
        <taxon>Candidatus Roizmaniibacteriota</taxon>
    </lineage>
</organism>
<dbReference type="InterPro" id="IPR003593">
    <property type="entry name" value="AAA+_ATPase"/>
</dbReference>
<dbReference type="PANTHER" id="PTHR43581">
    <property type="entry name" value="ATP/GTP PHOSPHATASE"/>
    <property type="match status" value="1"/>
</dbReference>
<dbReference type="Proteomes" id="UP000034664">
    <property type="component" value="Unassembled WGS sequence"/>
</dbReference>
<dbReference type="InterPro" id="IPR027417">
    <property type="entry name" value="P-loop_NTPase"/>
</dbReference>
<accession>A0A0G0T972</accession>
<comment type="caution">
    <text evidence="2">The sequence shown here is derived from an EMBL/GenBank/DDBJ whole genome shotgun (WGS) entry which is preliminary data.</text>
</comment>
<dbReference type="AlphaFoldDB" id="A0A0G0T972"/>
<dbReference type="PANTHER" id="PTHR43581:SF2">
    <property type="entry name" value="EXCINUCLEASE ATPASE SUBUNIT"/>
    <property type="match status" value="1"/>
</dbReference>
<dbReference type="CDD" id="cd00267">
    <property type="entry name" value="ABC_ATPase"/>
    <property type="match status" value="1"/>
</dbReference>
<dbReference type="InterPro" id="IPR051396">
    <property type="entry name" value="Bact_Antivir_Def_Nuclease"/>
</dbReference>
<evidence type="ECO:0000259" key="1">
    <source>
        <dbReference type="SMART" id="SM00382"/>
    </source>
</evidence>